<dbReference type="RefSeq" id="WP_013336949.1">
    <property type="nucleotide sequence ID" value="NC_014537.1"/>
</dbReference>
<dbReference type="InterPro" id="IPR010994">
    <property type="entry name" value="RuvA_2-like"/>
</dbReference>
<keyword evidence="4" id="KW-0378">Hydrolase</keyword>
<dbReference type="HOGENOM" id="CLU_101253_0_0_2"/>
<dbReference type="InterPro" id="IPR003583">
    <property type="entry name" value="Hlx-hairpin-Hlx_DNA-bd_motif"/>
</dbReference>
<evidence type="ECO:0000256" key="2">
    <source>
        <dbReference type="ARBA" id="ARBA00022759"/>
    </source>
</evidence>
<reference evidence="10 11" key="1">
    <citation type="journal article" date="2010" name="Stand. Genomic Sci.">
        <title>Complete genome sequence of Vulcanisaeta distributa type strain (IC-017).</title>
        <authorList>
            <person name="Mavromatis K."/>
            <person name="Sikorski J."/>
            <person name="Pabst E."/>
            <person name="Teshima H."/>
            <person name="Lapidus A."/>
            <person name="Lucas S."/>
            <person name="Nolan M."/>
            <person name="Glavina Del Rio T."/>
            <person name="Cheng J.F."/>
            <person name="Bruce D."/>
            <person name="Goodwin L."/>
            <person name="Pitluck S."/>
            <person name="Liolios K."/>
            <person name="Ivanova N."/>
            <person name="Mikhailova N."/>
            <person name="Pati A."/>
            <person name="Chen A."/>
            <person name="Palaniappan K."/>
            <person name="Land M."/>
            <person name="Hauser L."/>
            <person name="Chang Y.J."/>
            <person name="Jeffries C.D."/>
            <person name="Rohde M."/>
            <person name="Spring S."/>
            <person name="Goker M."/>
            <person name="Wirth R."/>
            <person name="Woyke T."/>
            <person name="Bristow J."/>
            <person name="Eisen J.A."/>
            <person name="Markowitz V."/>
            <person name="Hugenholtz P."/>
            <person name="Klenk H.P."/>
            <person name="Kyrpides N.C."/>
        </authorList>
    </citation>
    <scope>NUCLEOTIDE SEQUENCE [LARGE SCALE GENOMIC DNA]</scope>
    <source>
        <strain evidence="11">DSM 14429 / JCM 11212 / NBRC 100878 / IC-017</strain>
    </source>
</reference>
<reference evidence="11" key="2">
    <citation type="journal article" date="2010" name="Stand. Genomic Sci.">
        <title>Complete genome sequence of Vulcanisaeta distributa type strain (IC-017T).</title>
        <authorList>
            <person name="Mavromatis K."/>
            <person name="Sikorski J."/>
            <person name="Pabst E."/>
            <person name="Teshima H."/>
            <person name="Lapidus A."/>
            <person name="Lucas S."/>
            <person name="Nolan M."/>
            <person name="Glavina Del Rio T."/>
            <person name="Cheng J."/>
            <person name="Bruce D."/>
            <person name="Goodwin L."/>
            <person name="Pitluck S."/>
            <person name="Liolios K."/>
            <person name="Ivanova N."/>
            <person name="Mikhailova N."/>
            <person name="Pati A."/>
            <person name="Chen A."/>
            <person name="Palaniappan K."/>
            <person name="Land M."/>
            <person name="Hauser L."/>
            <person name="Chang Y."/>
            <person name="Jeffries C."/>
            <person name="Rohde M."/>
            <person name="Spring S."/>
            <person name="Goker M."/>
            <person name="Wirth R."/>
            <person name="Woyke T."/>
            <person name="Bristow J."/>
            <person name="Eisen J."/>
            <person name="Markowitz V."/>
            <person name="Hugenholtz P."/>
            <person name="Klenk H."/>
            <person name="Kyrpides N."/>
        </authorList>
    </citation>
    <scope>NUCLEOTIDE SEQUENCE [LARGE SCALE GENOMIC DNA]</scope>
    <source>
        <strain evidence="11">DSM 14429 / JCM 11212 / NBRC 100878 / IC-017</strain>
    </source>
</reference>
<evidence type="ECO:0000256" key="6">
    <source>
        <dbReference type="ARBA" id="ARBA00023204"/>
    </source>
</evidence>
<dbReference type="STRING" id="572478.Vdis_1852"/>
<gene>
    <name evidence="10" type="ordered locus">Vdis_1852</name>
</gene>
<dbReference type="SUPFAM" id="SSF52980">
    <property type="entry name" value="Restriction endonuclease-like"/>
    <property type="match status" value="1"/>
</dbReference>
<feature type="region of interest" description="Disordered" evidence="7">
    <location>
        <begin position="230"/>
        <end position="253"/>
    </location>
</feature>
<evidence type="ECO:0000259" key="8">
    <source>
        <dbReference type="SMART" id="SM00278"/>
    </source>
</evidence>
<dbReference type="PANTHER" id="PTHR10150:SF0">
    <property type="entry name" value="DNA REPAIR ENDONUCLEASE XPF"/>
    <property type="match status" value="1"/>
</dbReference>
<keyword evidence="6" id="KW-0234">DNA repair</keyword>
<dbReference type="Proteomes" id="UP000006681">
    <property type="component" value="Chromosome"/>
</dbReference>
<keyword evidence="5" id="KW-0238">DNA-binding</keyword>
<dbReference type="AlphaFoldDB" id="E1QV33"/>
<keyword evidence="1" id="KW-0540">Nuclease</keyword>
<dbReference type="SMART" id="SM00891">
    <property type="entry name" value="ERCC4"/>
    <property type="match status" value="1"/>
</dbReference>
<name>E1QV33_VULDI</name>
<organism evidence="10 11">
    <name type="scientific">Vulcanisaeta distributa (strain DSM 14429 / JCM 11212 / NBRC 100878 / IC-017)</name>
    <dbReference type="NCBI Taxonomy" id="572478"/>
    <lineage>
        <taxon>Archaea</taxon>
        <taxon>Thermoproteota</taxon>
        <taxon>Thermoprotei</taxon>
        <taxon>Thermoproteales</taxon>
        <taxon>Thermoproteaceae</taxon>
        <taxon>Vulcanisaeta</taxon>
    </lineage>
</organism>
<evidence type="ECO:0000256" key="3">
    <source>
        <dbReference type="ARBA" id="ARBA00022763"/>
    </source>
</evidence>
<dbReference type="Pfam" id="PF02732">
    <property type="entry name" value="ERCC4"/>
    <property type="match status" value="1"/>
</dbReference>
<sequence length="262" mass="29514">MDCVVIVDSREYETAEEVVKWIKRLGCNVIPRKLDIGDYVLPNNVGVERKRAMDFISSIVDGRLFEQSRELLRAFDRAYIIIEGDLWRAINRRDVHRHSVLGALSTLIDMGIRILYTPDEEGTAYVLKSLAEKAGSRGIKTIPIKRSETIRDAQIQFLSSLPGIGPKRAEALLKAFGTPLDALNNLGQWTRRVDNINEGIVSIVRKVLTTKYGDEENGTVIPIDEAIKEMSEGKSDTDNRENKKVGDSINNRRNITDFLGDK</sequence>
<dbReference type="EMBL" id="CP002100">
    <property type="protein sequence ID" value="ADN51224.1"/>
    <property type="molecule type" value="Genomic_DNA"/>
</dbReference>
<keyword evidence="11" id="KW-1185">Reference proteome</keyword>
<evidence type="ECO:0000256" key="7">
    <source>
        <dbReference type="SAM" id="MobiDB-lite"/>
    </source>
</evidence>
<evidence type="ECO:0000313" key="11">
    <source>
        <dbReference type="Proteomes" id="UP000006681"/>
    </source>
</evidence>
<dbReference type="eggNOG" id="arCOG04206">
    <property type="taxonomic scope" value="Archaea"/>
</dbReference>
<feature type="domain" description="Helix-hairpin-helix DNA-binding motif class 1" evidence="8">
    <location>
        <begin position="156"/>
        <end position="175"/>
    </location>
</feature>
<dbReference type="Gene3D" id="3.40.50.10130">
    <property type="match status" value="1"/>
</dbReference>
<dbReference type="GO" id="GO:0000724">
    <property type="term" value="P:double-strand break repair via homologous recombination"/>
    <property type="evidence" value="ECO:0007669"/>
    <property type="project" value="TreeGrafter"/>
</dbReference>
<feature type="domain" description="ERCC4" evidence="9">
    <location>
        <begin position="4"/>
        <end position="86"/>
    </location>
</feature>
<evidence type="ECO:0000259" key="9">
    <source>
        <dbReference type="SMART" id="SM00891"/>
    </source>
</evidence>
<dbReference type="InterPro" id="IPR006166">
    <property type="entry name" value="ERCC4_domain"/>
</dbReference>
<evidence type="ECO:0000313" key="10">
    <source>
        <dbReference type="EMBL" id="ADN51224.1"/>
    </source>
</evidence>
<keyword evidence="2" id="KW-0255">Endonuclease</keyword>
<dbReference type="SMART" id="SM00278">
    <property type="entry name" value="HhH1"/>
    <property type="match status" value="1"/>
</dbReference>
<feature type="compositionally biased region" description="Basic and acidic residues" evidence="7">
    <location>
        <begin position="230"/>
        <end position="246"/>
    </location>
</feature>
<dbReference type="InterPro" id="IPR011335">
    <property type="entry name" value="Restrct_endonuc-II-like"/>
</dbReference>
<keyword evidence="3" id="KW-0227">DNA damage</keyword>
<proteinExistence type="predicted"/>
<dbReference type="OrthoDB" id="121419at2157"/>
<dbReference type="KEGG" id="vdi:Vdis_1852"/>
<dbReference type="GO" id="GO:0000014">
    <property type="term" value="F:single-stranded DNA endodeoxyribonuclease activity"/>
    <property type="evidence" value="ECO:0007669"/>
    <property type="project" value="TreeGrafter"/>
</dbReference>
<dbReference type="SUPFAM" id="SSF47781">
    <property type="entry name" value="RuvA domain 2-like"/>
    <property type="match status" value="1"/>
</dbReference>
<dbReference type="PANTHER" id="PTHR10150">
    <property type="entry name" value="DNA REPAIR ENDONUCLEASE XPF"/>
    <property type="match status" value="1"/>
</dbReference>
<accession>E1QV33</accession>
<dbReference type="GO" id="GO:1901255">
    <property type="term" value="P:nucleotide-excision repair involved in interstrand cross-link repair"/>
    <property type="evidence" value="ECO:0007669"/>
    <property type="project" value="TreeGrafter"/>
</dbReference>
<evidence type="ECO:0000256" key="1">
    <source>
        <dbReference type="ARBA" id="ARBA00022722"/>
    </source>
</evidence>
<protein>
    <submittedName>
        <fullName evidence="10">ERCC4 domain protein</fullName>
    </submittedName>
</protein>
<dbReference type="GO" id="GO:0003684">
    <property type="term" value="F:damaged DNA binding"/>
    <property type="evidence" value="ECO:0007669"/>
    <property type="project" value="TreeGrafter"/>
</dbReference>
<evidence type="ECO:0000256" key="5">
    <source>
        <dbReference type="ARBA" id="ARBA00023125"/>
    </source>
</evidence>
<dbReference type="GO" id="GO:0003697">
    <property type="term" value="F:single-stranded DNA binding"/>
    <property type="evidence" value="ECO:0007669"/>
    <property type="project" value="TreeGrafter"/>
</dbReference>
<evidence type="ECO:0000256" key="4">
    <source>
        <dbReference type="ARBA" id="ARBA00022801"/>
    </source>
</evidence>
<dbReference type="Gene3D" id="1.10.150.20">
    <property type="entry name" value="5' to 3' exonuclease, C-terminal subdomain"/>
    <property type="match status" value="1"/>
</dbReference>
<dbReference type="CDD" id="cd20075">
    <property type="entry name" value="XPF_nuclease_XPF_arch"/>
    <property type="match status" value="1"/>
</dbReference>
<dbReference type="GeneID" id="9752798"/>